<proteinExistence type="predicted"/>
<evidence type="ECO:0000256" key="2">
    <source>
        <dbReference type="SAM" id="Phobius"/>
    </source>
</evidence>
<evidence type="ECO:0008006" key="6">
    <source>
        <dbReference type="Google" id="ProtNLM"/>
    </source>
</evidence>
<feature type="signal peptide" evidence="3">
    <location>
        <begin position="1"/>
        <end position="19"/>
    </location>
</feature>
<dbReference type="AlphaFoldDB" id="A0A7M2WRB3"/>
<name>A0A7M2WRB3_9BACT</name>
<dbReference type="KEGG" id="hbs:IPV69_13735"/>
<dbReference type="Proteomes" id="UP000593765">
    <property type="component" value="Chromosome"/>
</dbReference>
<organism evidence="4 5">
    <name type="scientific">Humisphaera borealis</name>
    <dbReference type="NCBI Taxonomy" id="2807512"/>
    <lineage>
        <taxon>Bacteria</taxon>
        <taxon>Pseudomonadati</taxon>
        <taxon>Planctomycetota</taxon>
        <taxon>Phycisphaerae</taxon>
        <taxon>Tepidisphaerales</taxon>
        <taxon>Tepidisphaeraceae</taxon>
        <taxon>Humisphaera</taxon>
    </lineage>
</organism>
<keyword evidence="2" id="KW-0812">Transmembrane</keyword>
<keyword evidence="2" id="KW-1133">Transmembrane helix</keyword>
<keyword evidence="5" id="KW-1185">Reference proteome</keyword>
<gene>
    <name evidence="4" type="ORF">IPV69_13735</name>
</gene>
<reference evidence="4 5" key="1">
    <citation type="submission" date="2020-10" db="EMBL/GenBank/DDBJ databases">
        <title>Wide distribution of Phycisphaera-like planctomycetes from WD2101 soil group in peatlands and genome analysis of the first cultivated representative.</title>
        <authorList>
            <person name="Dedysh S.N."/>
            <person name="Beletsky A.V."/>
            <person name="Ivanova A."/>
            <person name="Kulichevskaya I.S."/>
            <person name="Suzina N.E."/>
            <person name="Philippov D.A."/>
            <person name="Rakitin A.L."/>
            <person name="Mardanov A.V."/>
            <person name="Ravin N.V."/>
        </authorList>
    </citation>
    <scope>NUCLEOTIDE SEQUENCE [LARGE SCALE GENOMIC DNA]</scope>
    <source>
        <strain evidence="4 5">M1803</strain>
    </source>
</reference>
<feature type="chain" id="PRO_5034512752" description="ThuA-like domain-containing protein" evidence="3">
    <location>
        <begin position="20"/>
        <end position="872"/>
    </location>
</feature>
<evidence type="ECO:0000256" key="1">
    <source>
        <dbReference type="SAM" id="MobiDB-lite"/>
    </source>
</evidence>
<feature type="transmembrane region" description="Helical" evidence="2">
    <location>
        <begin position="461"/>
        <end position="485"/>
    </location>
</feature>
<feature type="compositionally biased region" description="Low complexity" evidence="1">
    <location>
        <begin position="853"/>
        <end position="865"/>
    </location>
</feature>
<accession>A0A7M2WRB3</accession>
<sequence>MRFLWAGLFVLSLTSGALAQANGYVRELGFDGNYRPDCWTPLYVHLESTISEPAEYQIQIHQQDLDQDTVVYTRTITLGPQARDNVWVYFQPQPTNDGLPGGTSATPLGDVLKVHLYDKAGKKHIAKLPIQSTVKANSLDTGGSGLGGERAVKVVLVVRETGNYHAQEFANAHGVIEDVLFIPVRLDQTGLPDHALGYQMVDAILWLDGKLNTIRNTPSFGALQQWIRQGGNFAICHQSDRSQLEALIAADMLPVVGKVSPAADAAWAIQLRQKSDLDHILEVLQDTSLALKFNDAAWKAVIKASPSFELAYAQARPDAMVDAWISWNKQGEKEDKTPFIARRAYGMGSVTWVAQELGSGLLNEAPDPTDIPPPIAGTTKPSRPRRTLLTNGWPRLWDKVFGWRNQTRTNGEMEDLKAQNQGPAREAIYQLAANQYPRGGGVDIGKAMIDRATEHGARSTAYVFLVVLFFIIYWVIAGPGSYLYLANKKKKGLSWTVFGASALAATLLTVVLVKVLLRGGAEARHVTLVRLSPDAKAADGSPRFAASMHTRMGLYIPRDGEQTVSVSDPGPERTASVSPYAVHPQWLKDDTDAGFTDTAKYFVDTDPILSGKAASVGFPYRSTLKKIEARWAGSIAEGITGNAAMTPGGISGTLTNKLGRDLSNVYLAFSSGWVDAGERRSSTNDLILFIPNWKNGATIDLGVEASKAKPVIGINGASPGSGTSNVYDRLMPATTDGWSKYLLGDFSGTFGGEVYDKGQSGILRTFPLMGLVDRVGPFRRAQGNDDTRPEPIRRGGREFNVSQLVASGRLIVMAQALDAPVPLPMQVNGGGFESRGTTYYQVSLPLDRSALKPVPQTQPTSQPTTKGVGSTQ</sequence>
<feature type="transmembrane region" description="Helical" evidence="2">
    <location>
        <begin position="497"/>
        <end position="517"/>
    </location>
</feature>
<evidence type="ECO:0000313" key="5">
    <source>
        <dbReference type="Proteomes" id="UP000593765"/>
    </source>
</evidence>
<evidence type="ECO:0000256" key="3">
    <source>
        <dbReference type="SAM" id="SignalP"/>
    </source>
</evidence>
<dbReference type="RefSeq" id="WP_206290252.1">
    <property type="nucleotide sequence ID" value="NZ_CP063458.1"/>
</dbReference>
<dbReference type="EMBL" id="CP063458">
    <property type="protein sequence ID" value="QOV87351.1"/>
    <property type="molecule type" value="Genomic_DNA"/>
</dbReference>
<protein>
    <recommendedName>
        <fullName evidence="6">ThuA-like domain-containing protein</fullName>
    </recommendedName>
</protein>
<evidence type="ECO:0000313" key="4">
    <source>
        <dbReference type="EMBL" id="QOV87351.1"/>
    </source>
</evidence>
<keyword evidence="3" id="KW-0732">Signal</keyword>
<feature type="region of interest" description="Disordered" evidence="1">
    <location>
        <begin position="850"/>
        <end position="872"/>
    </location>
</feature>
<keyword evidence="2" id="KW-0472">Membrane</keyword>
<feature type="region of interest" description="Disordered" evidence="1">
    <location>
        <begin position="364"/>
        <end position="384"/>
    </location>
</feature>